<evidence type="ECO:0000256" key="6">
    <source>
        <dbReference type="ARBA" id="ARBA00022692"/>
    </source>
</evidence>
<name>A0A0X9WR09_9GAMA</name>
<evidence type="ECO:0000256" key="15">
    <source>
        <dbReference type="ARBA" id="ARBA00023180"/>
    </source>
</evidence>
<evidence type="ECO:0000256" key="5">
    <source>
        <dbReference type="ARBA" id="ARBA00022595"/>
    </source>
</evidence>
<evidence type="ECO:0000256" key="10">
    <source>
        <dbReference type="ARBA" id="ARBA00022879"/>
    </source>
</evidence>
<keyword evidence="4" id="KW-1169">Fusion of virus membrane with host cell membrane</keyword>
<evidence type="ECO:0000313" key="20">
    <source>
        <dbReference type="Proteomes" id="UP000207650"/>
    </source>
</evidence>
<dbReference type="Gene3D" id="2.60.40.3190">
    <property type="entry name" value="Herpesvirus glycoprotein H, C-terminal domain"/>
    <property type="match status" value="1"/>
</dbReference>
<evidence type="ECO:0000256" key="14">
    <source>
        <dbReference type="ARBA" id="ARBA00023136"/>
    </source>
</evidence>
<dbReference type="GO" id="GO:0046718">
    <property type="term" value="P:symbiont entry into host cell"/>
    <property type="evidence" value="ECO:0007669"/>
    <property type="project" value="UniProtKB-KW"/>
</dbReference>
<gene>
    <name evidence="19" type="primary">gp22</name>
    <name evidence="19" type="ORF">AOT99_gpORF22</name>
</gene>
<protein>
    <submittedName>
        <fullName evidence="19">Envelope glycoprotein H</fullName>
    </submittedName>
</protein>
<evidence type="ECO:0000256" key="3">
    <source>
        <dbReference type="ARBA" id="ARBA00022511"/>
    </source>
</evidence>
<comment type="subcellular location">
    <subcellularLocation>
        <location evidence="1">Virion membrane</location>
        <topology evidence="1">Single-pass type I membrane protein</topology>
    </subcellularLocation>
</comment>
<evidence type="ECO:0000256" key="2">
    <source>
        <dbReference type="ARBA" id="ARBA00022506"/>
    </source>
</evidence>
<keyword evidence="5" id="KW-1162">Viral penetration into host cytoplasm</keyword>
<dbReference type="Pfam" id="PF02489">
    <property type="entry name" value="Herpes_glycop_H"/>
    <property type="match status" value="1"/>
</dbReference>
<keyword evidence="12 17" id="KW-1133">Transmembrane helix</keyword>
<accession>A0A0X9WR09</accession>
<keyword evidence="9" id="KW-1043">Host membrane</keyword>
<dbReference type="InterPro" id="IPR038172">
    <property type="entry name" value="Herpes_glycoH_C_sf"/>
</dbReference>
<feature type="transmembrane region" description="Helical" evidence="17">
    <location>
        <begin position="719"/>
        <end position="737"/>
    </location>
</feature>
<dbReference type="GO" id="GO:0019031">
    <property type="term" value="C:viral envelope"/>
    <property type="evidence" value="ECO:0007669"/>
    <property type="project" value="UniProtKB-KW"/>
</dbReference>
<dbReference type="InterPro" id="IPR035305">
    <property type="entry name" value="Herpes_glycoH_C"/>
</dbReference>
<dbReference type="Pfam" id="PF17488">
    <property type="entry name" value="Herpes_glycoH_C"/>
    <property type="match status" value="1"/>
</dbReference>
<evidence type="ECO:0000256" key="17">
    <source>
        <dbReference type="SAM" id="Phobius"/>
    </source>
</evidence>
<evidence type="ECO:0000256" key="16">
    <source>
        <dbReference type="ARBA" id="ARBA00023296"/>
    </source>
</evidence>
<reference evidence="19 20" key="1">
    <citation type="journal article" date="2016" name="MSphere">
        <title>Isolation and Characterization of a Novel Gammaherpesvirus from a Microbat Cell Line.</title>
        <authorList>
            <person name="Shabman R.S."/>
            <person name="Shrivastava S."/>
            <person name="Tsibane T."/>
            <person name="Attie O."/>
            <person name="Jayaprakash A."/>
            <person name="Mire C.E."/>
            <person name="Dilley K.E."/>
            <person name="Puri V."/>
            <person name="Stockwell T.B."/>
            <person name="Geisbert T.W."/>
            <person name="Sachidanandam R."/>
            <person name="Basler C.F."/>
        </authorList>
    </citation>
    <scope>NUCLEOTIDE SEQUENCE [LARGE SCALE GENOMIC DNA]</scope>
    <source>
        <strain evidence="19 20">My-HV8/Myotis velifer incautus/USA/FCGHV/2011</strain>
    </source>
</reference>
<keyword evidence="10 19" id="KW-0261">Viral envelope protein</keyword>
<dbReference type="KEGG" id="vg:26836940"/>
<evidence type="ECO:0000256" key="7">
    <source>
        <dbReference type="ARBA" id="ARBA00022729"/>
    </source>
</evidence>
<dbReference type="InterPro" id="IPR003493">
    <property type="entry name" value="Herpes_gH"/>
</dbReference>
<keyword evidence="14 17" id="KW-0472">Membrane</keyword>
<dbReference type="GO" id="GO:0055036">
    <property type="term" value="C:virion membrane"/>
    <property type="evidence" value="ECO:0007669"/>
    <property type="project" value="UniProtKB-SubCell"/>
</dbReference>
<sequence length="744" mass="85260">MENAAKLCVFGIALLFCLCNMSFCQTTRDAPHYATISKPPDRKLDFNALIKDQPMITIDVPNNQNSVFLTWAEITGILKAEFLQEMWEEANITESLMMTFNKYSNIYKKETVPSKITTNYRYNVCENSKSLPVYNVSTYGLQKIKNCFGEFGISSDVIQRDLFSNIANVLRPEHATHNIFYSLRDYNAYFSVSFEDDVNEMAGFITRDFAFVTLMKNNEGEKSNFMTIMMGYTDKLPVLKGNLVYKTDFILAQNDKFSMVVFSTFLDHALLTATLTADYVSLFKDMTEKSPLETIEKLQNQVVTYEATKKCPAKSANPETFVFVMEFAFTHFMVAAGLQDVEYVNMKCFSKFIHELELLRSLMDTCFHNFYFKGFGSKSLSLVAGAIVNKIPASSIKTFTDQQYENLLITLQLADKIQPLSSQILWAAAEVITKIYTRYTETFRLTARDRRNLLDIHMLLRDKENEHKIVNNHNLIIIYLLANSMCNSMEIATVAKMFATGNKFNVYDTFSPCFMSLRYDFSKEKIISESKLNTNMSLLQTTKGAIGFFNLLHDRHILNFDILPVSTCIKNHLSEILMIIPMINVTYVITSAPIEGAINYDVAEAFVQKNLIISAIKSDCHLTQDAGKSGGNIPIPIVYNITRSETECPLCEASFMSYDERDGLESMMFVTNRKVQHNLFLDTSPFFDNQNLHTHYLMLFNNGTVIEIRGKYRERATRLIIITLFILSWIFGGYFVYKLVMYCH</sequence>
<evidence type="ECO:0000259" key="18">
    <source>
        <dbReference type="Pfam" id="PF17488"/>
    </source>
</evidence>
<evidence type="ECO:0000256" key="12">
    <source>
        <dbReference type="ARBA" id="ARBA00022989"/>
    </source>
</evidence>
<evidence type="ECO:0000256" key="8">
    <source>
        <dbReference type="ARBA" id="ARBA00022844"/>
    </source>
</evidence>
<keyword evidence="3" id="KW-1032">Host cell membrane</keyword>
<keyword evidence="6 17" id="KW-0812">Transmembrane</keyword>
<keyword evidence="11" id="KW-0730">Sialic acid</keyword>
<keyword evidence="16" id="KW-1160">Virus entry into host cell</keyword>
<dbReference type="GO" id="GO:0019064">
    <property type="term" value="P:fusion of virus membrane with host plasma membrane"/>
    <property type="evidence" value="ECO:0007669"/>
    <property type="project" value="UniProtKB-KW"/>
</dbReference>
<organism evidence="19 20">
    <name type="scientific">Vespertilionid gammaherpesvirus 1</name>
    <dbReference type="NCBI Taxonomy" id="2560830"/>
    <lineage>
        <taxon>Viruses</taxon>
        <taxon>Duplodnaviria</taxon>
        <taxon>Heunggongvirae</taxon>
        <taxon>Peploviricota</taxon>
        <taxon>Herviviricetes</taxon>
        <taxon>Herpesvirales</taxon>
        <taxon>Orthoherpesviridae</taxon>
        <taxon>Gammaherpesvirinae</taxon>
        <taxon>Percavirus</taxon>
        <taxon>Percavirus vespertilionidgamma1</taxon>
    </lineage>
</organism>
<keyword evidence="13" id="KW-1039">Host endosome</keyword>
<dbReference type="EMBL" id="KU220026">
    <property type="protein sequence ID" value="AMA67379.1"/>
    <property type="molecule type" value="Genomic_DNA"/>
</dbReference>
<dbReference type="Gene3D" id="1.20.58.1340">
    <property type="match status" value="1"/>
</dbReference>
<dbReference type="Gene3D" id="3.90.380.20">
    <property type="entry name" value="Herpesvirus glycoprotein H, domain D-II"/>
    <property type="match status" value="1"/>
</dbReference>
<feature type="domain" description="Herpesvirus glycoprotein H C-terminal" evidence="18">
    <location>
        <begin position="566"/>
        <end position="710"/>
    </location>
</feature>
<evidence type="ECO:0000256" key="13">
    <source>
        <dbReference type="ARBA" id="ARBA00023046"/>
    </source>
</evidence>
<keyword evidence="15" id="KW-0325">Glycoprotein</keyword>
<evidence type="ECO:0000256" key="9">
    <source>
        <dbReference type="ARBA" id="ARBA00022870"/>
    </source>
</evidence>
<keyword evidence="7" id="KW-0732">Signal</keyword>
<dbReference type="Proteomes" id="UP000207650">
    <property type="component" value="Segment"/>
</dbReference>
<evidence type="ECO:0000256" key="11">
    <source>
        <dbReference type="ARBA" id="ARBA00022981"/>
    </source>
</evidence>
<proteinExistence type="inferred from homology"/>
<keyword evidence="8" id="KW-0946">Virion</keyword>
<evidence type="ECO:0000256" key="1">
    <source>
        <dbReference type="ARBA" id="ARBA00004563"/>
    </source>
</evidence>
<evidence type="ECO:0000256" key="4">
    <source>
        <dbReference type="ARBA" id="ARBA00022521"/>
    </source>
</evidence>
<dbReference type="HAMAP" id="MF_04033">
    <property type="entry name" value="HSV_GH"/>
    <property type="match status" value="1"/>
</dbReference>
<keyword evidence="2" id="KW-1168">Fusion of virus membrane with host membrane</keyword>
<evidence type="ECO:0000313" key="19">
    <source>
        <dbReference type="EMBL" id="AMA67379.1"/>
    </source>
</evidence>
<keyword evidence="20" id="KW-1185">Reference proteome</keyword>
<dbReference type="OrthoDB" id="6582at10239"/>